<dbReference type="STRING" id="984485.A0A1E4RD09"/>
<evidence type="ECO:0000256" key="1">
    <source>
        <dbReference type="SAM" id="MobiDB-lite"/>
    </source>
</evidence>
<organism evidence="2 3">
    <name type="scientific">Hyphopichia burtonii NRRL Y-1933</name>
    <dbReference type="NCBI Taxonomy" id="984485"/>
    <lineage>
        <taxon>Eukaryota</taxon>
        <taxon>Fungi</taxon>
        <taxon>Dikarya</taxon>
        <taxon>Ascomycota</taxon>
        <taxon>Saccharomycotina</taxon>
        <taxon>Pichiomycetes</taxon>
        <taxon>Debaryomycetaceae</taxon>
        <taxon>Hyphopichia</taxon>
    </lineage>
</organism>
<dbReference type="Proteomes" id="UP000095085">
    <property type="component" value="Unassembled WGS sequence"/>
</dbReference>
<dbReference type="Pfam" id="PF09428">
    <property type="entry name" value="DUF2011"/>
    <property type="match status" value="1"/>
</dbReference>
<evidence type="ECO:0000313" key="3">
    <source>
        <dbReference type="Proteomes" id="UP000095085"/>
    </source>
</evidence>
<name>A0A1E4RD09_9ASCO</name>
<feature type="region of interest" description="Disordered" evidence="1">
    <location>
        <begin position="63"/>
        <end position="99"/>
    </location>
</feature>
<dbReference type="AlphaFoldDB" id="A0A1E4RD09"/>
<dbReference type="InterPro" id="IPR018555">
    <property type="entry name" value="C630.06c-like"/>
</dbReference>
<dbReference type="OrthoDB" id="3994490at2759"/>
<proteinExistence type="predicted"/>
<dbReference type="EMBL" id="KV454545">
    <property type="protein sequence ID" value="ODV65137.1"/>
    <property type="molecule type" value="Genomic_DNA"/>
</dbReference>
<keyword evidence="3" id="KW-1185">Reference proteome</keyword>
<gene>
    <name evidence="2" type="ORF">HYPBUDRAFT_163417</name>
</gene>
<protein>
    <submittedName>
        <fullName evidence="2">Uncharacterized protein</fullName>
    </submittedName>
</protein>
<feature type="region of interest" description="Disordered" evidence="1">
    <location>
        <begin position="1"/>
        <end position="33"/>
    </location>
</feature>
<dbReference type="RefSeq" id="XP_020074204.1">
    <property type="nucleotide sequence ID" value="XM_020222616.1"/>
</dbReference>
<reference evidence="3" key="1">
    <citation type="submission" date="2016-05" db="EMBL/GenBank/DDBJ databases">
        <title>Comparative genomics of biotechnologically important yeasts.</title>
        <authorList>
            <consortium name="DOE Joint Genome Institute"/>
            <person name="Riley R."/>
            <person name="Haridas S."/>
            <person name="Wolfe K.H."/>
            <person name="Lopes M.R."/>
            <person name="Hittinger C.T."/>
            <person name="Goker M."/>
            <person name="Salamov A."/>
            <person name="Wisecaver J."/>
            <person name="Long T.M."/>
            <person name="Aerts A.L."/>
            <person name="Barry K."/>
            <person name="Choi C."/>
            <person name="Clum A."/>
            <person name="Coughlan A.Y."/>
            <person name="Deshpande S."/>
            <person name="Douglass A.P."/>
            <person name="Hanson S.J."/>
            <person name="Klenk H.-P."/>
            <person name="Labutti K."/>
            <person name="Lapidus A."/>
            <person name="Lindquist E."/>
            <person name="Lipzen A."/>
            <person name="Meier-Kolthoff J.P."/>
            <person name="Ohm R.A."/>
            <person name="Otillar R.P."/>
            <person name="Pangilinan J."/>
            <person name="Peng Y."/>
            <person name="Rokas A."/>
            <person name="Rosa C.A."/>
            <person name="Scheuner C."/>
            <person name="Sibirny A.A."/>
            <person name="Slot J.C."/>
            <person name="Stielow J.B."/>
            <person name="Sun H."/>
            <person name="Kurtzman C.P."/>
            <person name="Blackwell M."/>
            <person name="Grigoriev I.V."/>
            <person name="Jeffries T.W."/>
        </authorList>
    </citation>
    <scope>NUCLEOTIDE SEQUENCE [LARGE SCALE GENOMIC DNA]</scope>
    <source>
        <strain evidence="3">NRRL Y-1933</strain>
    </source>
</reference>
<accession>A0A1E4RD09</accession>
<feature type="compositionally biased region" description="Basic and acidic residues" evidence="1">
    <location>
        <begin position="210"/>
        <end position="236"/>
    </location>
</feature>
<dbReference type="GeneID" id="30997165"/>
<sequence>MSQYKKISRESLYNSESEYESESDENPTSYMPSNFEFDFIEVDNNDEKEDAVTDDISILSKDKEVATEEKQESDEEFEFPLFAAPPPNSKAEEPKDDTSMDVVVDEERGRTKSKIMKVSLREESLEVIKNERPLSYYYASYSEDQKRQFLEAAVSGDDIYQQIQISVPIEDPKPWKCLILESHNAQIEKELAKQKKRSHSKRAGKKKREYKVACRERKLERKRIEKKLQKEKDAKFKKQFYGQKAFTPKSKRFNLNKTNSSKPQASKPKYKTE</sequence>
<evidence type="ECO:0000313" key="2">
    <source>
        <dbReference type="EMBL" id="ODV65137.1"/>
    </source>
</evidence>
<feature type="compositionally biased region" description="Basic residues" evidence="1">
    <location>
        <begin position="194"/>
        <end position="209"/>
    </location>
</feature>
<feature type="region of interest" description="Disordered" evidence="1">
    <location>
        <begin position="190"/>
        <end position="273"/>
    </location>
</feature>
<feature type="compositionally biased region" description="Polar residues" evidence="1">
    <location>
        <begin position="255"/>
        <end position="264"/>
    </location>
</feature>